<organism evidence="1 2">
    <name type="scientific">Erythrobacter dokdonensis DSW-74</name>
    <dbReference type="NCBI Taxonomy" id="1300349"/>
    <lineage>
        <taxon>Bacteria</taxon>
        <taxon>Pseudomonadati</taxon>
        <taxon>Pseudomonadota</taxon>
        <taxon>Alphaproteobacteria</taxon>
        <taxon>Sphingomonadales</taxon>
        <taxon>Erythrobacteraceae</taxon>
        <taxon>Erythrobacter/Porphyrobacter group</taxon>
        <taxon>Erythrobacter</taxon>
    </lineage>
</organism>
<keyword evidence="2" id="KW-1185">Reference proteome</keyword>
<evidence type="ECO:0000313" key="1">
    <source>
        <dbReference type="EMBL" id="OBV11415.1"/>
    </source>
</evidence>
<accession>A0A1A7BJQ0</accession>
<gene>
    <name evidence="1" type="ORF">I603_0858</name>
</gene>
<sequence length="46" mass="5028">MARSQEPGSKRIRTPRVALQVASAHTYATTSRYGIRNLSRPSRGAA</sequence>
<name>A0A1A7BJQ0_9SPHN</name>
<evidence type="ECO:0000313" key="2">
    <source>
        <dbReference type="Proteomes" id="UP000092484"/>
    </source>
</evidence>
<protein>
    <submittedName>
        <fullName evidence="1">Uncharacterized protein</fullName>
    </submittedName>
</protein>
<proteinExistence type="predicted"/>
<reference evidence="1 2" key="1">
    <citation type="submission" date="2016-06" db="EMBL/GenBank/DDBJ databases">
        <title>Genome sequence of Porphyrobacter dokdonensis DSW-74.</title>
        <authorList>
            <person name="Kim J.F."/>
            <person name="Song J.Y."/>
        </authorList>
    </citation>
    <scope>NUCLEOTIDE SEQUENCE [LARGE SCALE GENOMIC DNA]</scope>
    <source>
        <strain evidence="1 2">DSW-74</strain>
    </source>
</reference>
<dbReference type="STRING" id="1300349.I603_0858"/>
<dbReference type="Proteomes" id="UP000092484">
    <property type="component" value="Unassembled WGS sequence"/>
</dbReference>
<dbReference type="AlphaFoldDB" id="A0A1A7BJQ0"/>
<comment type="caution">
    <text evidence="1">The sequence shown here is derived from an EMBL/GenBank/DDBJ whole genome shotgun (WGS) entry which is preliminary data.</text>
</comment>
<dbReference type="EMBL" id="LZYB01000002">
    <property type="protein sequence ID" value="OBV11415.1"/>
    <property type="molecule type" value="Genomic_DNA"/>
</dbReference>